<dbReference type="EC" id="2.5.1.61" evidence="7"/>
<dbReference type="SUPFAM" id="SSF54782">
    <property type="entry name" value="Porphobilinogen deaminase (hydroxymethylbilane synthase), C-terminal domain"/>
    <property type="match status" value="1"/>
</dbReference>
<dbReference type="InterPro" id="IPR022417">
    <property type="entry name" value="Porphobilin_deaminase_N"/>
</dbReference>
<evidence type="ECO:0000256" key="4">
    <source>
        <dbReference type="ARBA" id="ARBA00022679"/>
    </source>
</evidence>
<keyword evidence="5 7" id="KW-0627">Porphyrin biosynthesis</keyword>
<dbReference type="FunFam" id="3.40.190.10:FF:000005">
    <property type="entry name" value="Porphobilinogen deaminase"/>
    <property type="match status" value="1"/>
</dbReference>
<dbReference type="EMBL" id="FTOO01000002">
    <property type="protein sequence ID" value="SIS64042.1"/>
    <property type="molecule type" value="Genomic_DNA"/>
</dbReference>
<dbReference type="Proteomes" id="UP000186156">
    <property type="component" value="Unassembled WGS sequence"/>
</dbReference>
<evidence type="ECO:0000256" key="1">
    <source>
        <dbReference type="ARBA" id="ARBA00002869"/>
    </source>
</evidence>
<name>A0A1N7KQX6_9BACL</name>
<dbReference type="InterPro" id="IPR022419">
    <property type="entry name" value="Porphobilin_deaminase_cofac_BS"/>
</dbReference>
<dbReference type="PROSITE" id="PS00533">
    <property type="entry name" value="PORPHOBILINOGEN_DEAM"/>
    <property type="match status" value="1"/>
</dbReference>
<gene>
    <name evidence="7" type="primary">hemC</name>
    <name evidence="10" type="ORF">SAMN05421799_102125</name>
</gene>
<comment type="cofactor">
    <cofactor evidence="7">
        <name>dipyrromethane</name>
        <dbReference type="ChEBI" id="CHEBI:60342"/>
    </cofactor>
    <text evidence="7">Binds 1 dipyrromethane group covalently.</text>
</comment>
<evidence type="ECO:0000259" key="8">
    <source>
        <dbReference type="Pfam" id="PF01379"/>
    </source>
</evidence>
<dbReference type="Pfam" id="PF01379">
    <property type="entry name" value="Porphobil_deam"/>
    <property type="match status" value="1"/>
</dbReference>
<organism evidence="10 11">
    <name type="scientific">Alicyclobacillus vulcanalis</name>
    <dbReference type="NCBI Taxonomy" id="252246"/>
    <lineage>
        <taxon>Bacteria</taxon>
        <taxon>Bacillati</taxon>
        <taxon>Bacillota</taxon>
        <taxon>Bacilli</taxon>
        <taxon>Bacillales</taxon>
        <taxon>Alicyclobacillaceae</taxon>
        <taxon>Alicyclobacillus</taxon>
    </lineage>
</organism>
<comment type="function">
    <text evidence="1 7">Tetrapolymerization of the monopyrrole PBG into the hydroxymethylbilane pre-uroporphyrinogen in several discrete steps.</text>
</comment>
<dbReference type="GO" id="GO:0006782">
    <property type="term" value="P:protoporphyrinogen IX biosynthetic process"/>
    <property type="evidence" value="ECO:0007669"/>
    <property type="project" value="UniProtKB-UniRule"/>
</dbReference>
<comment type="similarity">
    <text evidence="2 7">Belongs to the HMBS family.</text>
</comment>
<accession>A0A1N7KQX6</accession>
<comment type="catalytic activity">
    <reaction evidence="6 7">
        <text>4 porphobilinogen + H2O = hydroxymethylbilane + 4 NH4(+)</text>
        <dbReference type="Rhea" id="RHEA:13185"/>
        <dbReference type="ChEBI" id="CHEBI:15377"/>
        <dbReference type="ChEBI" id="CHEBI:28938"/>
        <dbReference type="ChEBI" id="CHEBI:57845"/>
        <dbReference type="ChEBI" id="CHEBI:58126"/>
        <dbReference type="EC" id="2.5.1.61"/>
    </reaction>
</comment>
<dbReference type="RefSeq" id="WP_076344937.1">
    <property type="nucleotide sequence ID" value="NZ_FTOO01000002.1"/>
</dbReference>
<dbReference type="CDD" id="cd13646">
    <property type="entry name" value="PBP2_EcHMBS_like"/>
    <property type="match status" value="1"/>
</dbReference>
<evidence type="ECO:0000259" key="9">
    <source>
        <dbReference type="Pfam" id="PF03900"/>
    </source>
</evidence>
<keyword evidence="4 7" id="KW-0808">Transferase</keyword>
<dbReference type="InterPro" id="IPR036803">
    <property type="entry name" value="Porphobilinogen_deaminase_C_sf"/>
</dbReference>
<evidence type="ECO:0000313" key="10">
    <source>
        <dbReference type="EMBL" id="SIS64042.1"/>
    </source>
</evidence>
<keyword evidence="11" id="KW-1185">Reference proteome</keyword>
<dbReference type="Gene3D" id="3.30.160.40">
    <property type="entry name" value="Porphobilinogen deaminase, C-terminal domain"/>
    <property type="match status" value="1"/>
</dbReference>
<dbReference type="InterPro" id="IPR022418">
    <property type="entry name" value="Porphobilinogen_deaminase_C"/>
</dbReference>
<dbReference type="OrthoDB" id="9810298at2"/>
<feature type="domain" description="Porphobilinogen deaminase N-terminal" evidence="8">
    <location>
        <begin position="4"/>
        <end position="210"/>
    </location>
</feature>
<comment type="miscellaneous">
    <text evidence="7">The porphobilinogen subunits are added to the dipyrromethane group.</text>
</comment>
<dbReference type="SUPFAM" id="SSF53850">
    <property type="entry name" value="Periplasmic binding protein-like II"/>
    <property type="match status" value="1"/>
</dbReference>
<comment type="subunit">
    <text evidence="3 7">Monomer.</text>
</comment>
<dbReference type="PRINTS" id="PR00151">
    <property type="entry name" value="PORPHBDMNASE"/>
</dbReference>
<dbReference type="Gene3D" id="3.40.190.10">
    <property type="entry name" value="Periplasmic binding protein-like II"/>
    <property type="match status" value="2"/>
</dbReference>
<dbReference type="InterPro" id="IPR000860">
    <property type="entry name" value="HemC"/>
</dbReference>
<dbReference type="PANTHER" id="PTHR11557">
    <property type="entry name" value="PORPHOBILINOGEN DEAMINASE"/>
    <property type="match status" value="1"/>
</dbReference>
<dbReference type="GO" id="GO:0005737">
    <property type="term" value="C:cytoplasm"/>
    <property type="evidence" value="ECO:0007669"/>
    <property type="project" value="UniProtKB-UniRule"/>
</dbReference>
<dbReference type="PIRSF" id="PIRSF001438">
    <property type="entry name" value="4pyrrol_synth_OHMeBilane_synth"/>
    <property type="match status" value="1"/>
</dbReference>
<dbReference type="GO" id="GO:0004418">
    <property type="term" value="F:hydroxymethylbilane synthase activity"/>
    <property type="evidence" value="ECO:0007669"/>
    <property type="project" value="UniProtKB-UniRule"/>
</dbReference>
<evidence type="ECO:0000256" key="7">
    <source>
        <dbReference type="HAMAP-Rule" id="MF_00260"/>
    </source>
</evidence>
<evidence type="ECO:0000313" key="11">
    <source>
        <dbReference type="Proteomes" id="UP000186156"/>
    </source>
</evidence>
<evidence type="ECO:0000256" key="5">
    <source>
        <dbReference type="ARBA" id="ARBA00023244"/>
    </source>
</evidence>
<proteinExistence type="inferred from homology"/>
<dbReference type="AlphaFoldDB" id="A0A1N7KQX6"/>
<evidence type="ECO:0000256" key="3">
    <source>
        <dbReference type="ARBA" id="ARBA00011245"/>
    </source>
</evidence>
<dbReference type="Pfam" id="PF03900">
    <property type="entry name" value="Porphobil_deamC"/>
    <property type="match status" value="1"/>
</dbReference>
<evidence type="ECO:0000256" key="2">
    <source>
        <dbReference type="ARBA" id="ARBA00005638"/>
    </source>
</evidence>
<dbReference type="PANTHER" id="PTHR11557:SF0">
    <property type="entry name" value="PORPHOBILINOGEN DEAMINASE"/>
    <property type="match status" value="1"/>
</dbReference>
<dbReference type="NCBIfam" id="TIGR00212">
    <property type="entry name" value="hemC"/>
    <property type="match status" value="1"/>
</dbReference>
<feature type="domain" description="Porphobilinogen deaminase C-terminal" evidence="9">
    <location>
        <begin position="225"/>
        <end position="291"/>
    </location>
</feature>
<sequence length="305" mass="32828">MRTLRVATRRSALALTQTKHVISLLKQVVQDAEFDLVPIRTRGDEIVDRALAEVGGKGLFVGEIEDAIARADADLAVHSLKDVPFALRDGLVIGAVPRREDPRDALISRTGGGLASLPPGARVGTSSLRRQAALRRVRPDLQVEALRGNVDTRLGRLDEGRFDAIVLAASGLHRLGLAHRITEYLPTDSFVPAVGQGALAVECRADDAELLRHLRAIDDPETARSVEAERAFLARLEGGCQVPMGAYAEAFGRELRLVAFVADPAGQGHLQVERTGTDPRALGTEVAEEMLRQGAAAWLKPSRGD</sequence>
<reference evidence="11" key="1">
    <citation type="submission" date="2017-01" db="EMBL/GenBank/DDBJ databases">
        <authorList>
            <person name="Varghese N."/>
            <person name="Submissions S."/>
        </authorList>
    </citation>
    <scope>NUCLEOTIDE SEQUENCE [LARGE SCALE GENOMIC DNA]</scope>
    <source>
        <strain evidence="11">DSM 16176</strain>
    </source>
</reference>
<protein>
    <recommendedName>
        <fullName evidence="7">Porphobilinogen deaminase</fullName>
        <shortName evidence="7">PBG</shortName>
        <ecNumber evidence="7">2.5.1.61</ecNumber>
    </recommendedName>
    <alternativeName>
        <fullName evidence="7">Hydroxymethylbilane synthase</fullName>
        <shortName evidence="7">HMBS</shortName>
    </alternativeName>
    <alternativeName>
        <fullName evidence="7">Pre-uroporphyrinogen synthase</fullName>
    </alternativeName>
</protein>
<feature type="modified residue" description="S-(dipyrrolylmethanemethyl)cysteine" evidence="7">
    <location>
        <position position="240"/>
    </location>
</feature>
<dbReference type="STRING" id="252246.SAMN05421799_102125"/>
<evidence type="ECO:0000256" key="6">
    <source>
        <dbReference type="ARBA" id="ARBA00048169"/>
    </source>
</evidence>
<dbReference type="HAMAP" id="MF_00260">
    <property type="entry name" value="Porphobil_deam"/>
    <property type="match status" value="1"/>
</dbReference>